<gene>
    <name evidence="2" type="ORF">TSUD_106330</name>
</gene>
<dbReference type="AlphaFoldDB" id="A0A2Z6M5D8"/>
<feature type="region of interest" description="Disordered" evidence="1">
    <location>
        <begin position="53"/>
        <end position="83"/>
    </location>
</feature>
<reference evidence="3" key="1">
    <citation type="journal article" date="2017" name="Front. Plant Sci.">
        <title>Climate Clever Clovers: New Paradigm to Reduce the Environmental Footprint of Ruminants by Breeding Low Methanogenic Forages Utilizing Haplotype Variation.</title>
        <authorList>
            <person name="Kaur P."/>
            <person name="Appels R."/>
            <person name="Bayer P.E."/>
            <person name="Keeble-Gagnere G."/>
            <person name="Wang J."/>
            <person name="Hirakawa H."/>
            <person name="Shirasawa K."/>
            <person name="Vercoe P."/>
            <person name="Stefanova K."/>
            <person name="Durmic Z."/>
            <person name="Nichols P."/>
            <person name="Revell C."/>
            <person name="Isobe S.N."/>
            <person name="Edwards D."/>
            <person name="Erskine W."/>
        </authorList>
    </citation>
    <scope>NUCLEOTIDE SEQUENCE [LARGE SCALE GENOMIC DNA]</scope>
    <source>
        <strain evidence="3">cv. Daliak</strain>
    </source>
</reference>
<sequence>MVRTERESGAAPRAFLGRPFRSPPSPEARHKRGGVSVDRGEWTVVRNRRRKALREEEEGEDRRRQNQASSNYQTAAFFKPSNNSDVDHNYGYHSRAREHHLLGLNQKRYIRGRSREFRRQDSSYRDGWGYRSVSRSRSRYGWGRNHRASWSGWGRRKQDDVEGDGRLRNGWKCVWNTTEKEFVCSDTSFEQCRRVNGDFLGSDFKRNITKLTKALNDVWFGHFRVRAKVAKFERKDSGGNGRIKDKDGSLKGFEESLKKDDINKSMIPKIVNNNEGPESTEGLRVGDIVVKIGAQQEHDVQNAGKQKGKGFCSTSMDSPVFAIQEKKSKILTRKYCTTSDDVQWAHNGLVATVINGEAIPVVQSRITDAGFNNVEIIPMGADKVFVRSSEGVDVMSIVSSAEELFKLVFSNWMRWDKDVQPYHRGAWVRLYGIPLQAWNVNFFKLCVFECGRFLRADNCSADRDRLDFARVLLATPILDIIKRVEKILVDGALVEITIVEEWGYAMGEDTCLFEEENATEASQSDCEEGHVEPDASPRCSTLLFVIILSSSLVQQVGPGSGVPLCNLFGSCVFGLCGQKEIIAYFEAQ</sequence>
<accession>A0A2Z6M5D8</accession>
<evidence type="ECO:0000313" key="3">
    <source>
        <dbReference type="Proteomes" id="UP000242715"/>
    </source>
</evidence>
<protein>
    <submittedName>
        <fullName evidence="2">Uncharacterized protein</fullName>
    </submittedName>
</protein>
<feature type="compositionally biased region" description="Polar residues" evidence="1">
    <location>
        <begin position="66"/>
        <end position="83"/>
    </location>
</feature>
<proteinExistence type="predicted"/>
<dbReference type="PANTHER" id="PTHR34427:SF5">
    <property type="entry name" value="DUF4283 DOMAIN-CONTAINING PROTEIN"/>
    <property type="match status" value="1"/>
</dbReference>
<feature type="region of interest" description="Disordered" evidence="1">
    <location>
        <begin position="1"/>
        <end position="40"/>
    </location>
</feature>
<dbReference type="EMBL" id="DF973166">
    <property type="protein sequence ID" value="GAU17134.1"/>
    <property type="molecule type" value="Genomic_DNA"/>
</dbReference>
<dbReference type="PANTHER" id="PTHR34427">
    <property type="entry name" value="DUF4283 DOMAIN PROTEIN"/>
    <property type="match status" value="1"/>
</dbReference>
<evidence type="ECO:0000313" key="2">
    <source>
        <dbReference type="EMBL" id="GAU17134.1"/>
    </source>
</evidence>
<keyword evidence="3" id="KW-1185">Reference proteome</keyword>
<dbReference type="Proteomes" id="UP000242715">
    <property type="component" value="Unassembled WGS sequence"/>
</dbReference>
<dbReference type="OrthoDB" id="1000944at2759"/>
<name>A0A2Z6M5D8_TRISU</name>
<organism evidence="2 3">
    <name type="scientific">Trifolium subterraneum</name>
    <name type="common">Subterranean clover</name>
    <dbReference type="NCBI Taxonomy" id="3900"/>
    <lineage>
        <taxon>Eukaryota</taxon>
        <taxon>Viridiplantae</taxon>
        <taxon>Streptophyta</taxon>
        <taxon>Embryophyta</taxon>
        <taxon>Tracheophyta</taxon>
        <taxon>Spermatophyta</taxon>
        <taxon>Magnoliopsida</taxon>
        <taxon>eudicotyledons</taxon>
        <taxon>Gunneridae</taxon>
        <taxon>Pentapetalae</taxon>
        <taxon>rosids</taxon>
        <taxon>fabids</taxon>
        <taxon>Fabales</taxon>
        <taxon>Fabaceae</taxon>
        <taxon>Papilionoideae</taxon>
        <taxon>50 kb inversion clade</taxon>
        <taxon>NPAAA clade</taxon>
        <taxon>Hologalegina</taxon>
        <taxon>IRL clade</taxon>
        <taxon>Trifolieae</taxon>
        <taxon>Trifolium</taxon>
    </lineage>
</organism>
<evidence type="ECO:0000256" key="1">
    <source>
        <dbReference type="SAM" id="MobiDB-lite"/>
    </source>
</evidence>